<gene>
    <name evidence="1" type="ORF">M9980_13135</name>
</gene>
<keyword evidence="2" id="KW-1185">Reference proteome</keyword>
<proteinExistence type="predicted"/>
<sequence>MTDMTARFALPFIQPGQAQKEMTHNEALASIDIALHAGVVAAGIDVPPASPAPGACWIVGDSPVGAWSGHARMLAGWSDGGWRFVPPCEGMTAWVAADARRLLFRNGSWAVGPVAADILTVGGHAMLGAPVAAIAGPAGGATVDAEGRSTIAAILSALRHHGLMIGA</sequence>
<dbReference type="RefSeq" id="WP_250751673.1">
    <property type="nucleotide sequence ID" value="NZ_CP098401.1"/>
</dbReference>
<evidence type="ECO:0000313" key="2">
    <source>
        <dbReference type="Proteomes" id="UP001055580"/>
    </source>
</evidence>
<accession>A0ABY4TU29</accession>
<dbReference type="InterPro" id="IPR021251">
    <property type="entry name" value="DUF2793"/>
</dbReference>
<dbReference type="Proteomes" id="UP001055580">
    <property type="component" value="Chromosome"/>
</dbReference>
<protein>
    <submittedName>
        <fullName evidence="1">DUF2793 domain-containing protein</fullName>
    </submittedName>
</protein>
<reference evidence="1" key="1">
    <citation type="submission" date="2022-05" db="EMBL/GenBank/DDBJ databases">
        <title>Sphingomonas sp. strain RMG20 Genome sequencing and assembly.</title>
        <authorList>
            <person name="Kim I."/>
        </authorList>
    </citation>
    <scope>NUCLEOTIDE SEQUENCE</scope>
    <source>
        <strain evidence="1">RMG20</strain>
    </source>
</reference>
<evidence type="ECO:0000313" key="1">
    <source>
        <dbReference type="EMBL" id="URW75459.1"/>
    </source>
</evidence>
<dbReference type="EMBL" id="CP098401">
    <property type="protein sequence ID" value="URW75459.1"/>
    <property type="molecule type" value="Genomic_DNA"/>
</dbReference>
<name>A0ABY4TU29_9SPHN</name>
<dbReference type="Pfam" id="PF10983">
    <property type="entry name" value="DUF2793"/>
    <property type="match status" value="1"/>
</dbReference>
<organism evidence="1 2">
    <name type="scientific">Sphingomonas donggukensis</name>
    <dbReference type="NCBI Taxonomy" id="2949093"/>
    <lineage>
        <taxon>Bacteria</taxon>
        <taxon>Pseudomonadati</taxon>
        <taxon>Pseudomonadota</taxon>
        <taxon>Alphaproteobacteria</taxon>
        <taxon>Sphingomonadales</taxon>
        <taxon>Sphingomonadaceae</taxon>
        <taxon>Sphingomonas</taxon>
    </lineage>
</organism>